<evidence type="ECO:0000256" key="2">
    <source>
        <dbReference type="ARBA" id="ARBA00023125"/>
    </source>
</evidence>
<dbReference type="AlphaFoldDB" id="A0A7C3SNU5"/>
<dbReference type="GO" id="GO:0003677">
    <property type="term" value="F:DNA binding"/>
    <property type="evidence" value="ECO:0007669"/>
    <property type="project" value="UniProtKB-KW"/>
</dbReference>
<protein>
    <submittedName>
        <fullName evidence="5">ArsR family transcriptional regulator</fullName>
    </submittedName>
</protein>
<dbReference type="InterPro" id="IPR051011">
    <property type="entry name" value="Metal_resp_trans_reg"/>
</dbReference>
<proteinExistence type="predicted"/>
<dbReference type="EMBL" id="DRZM01000002">
    <property type="protein sequence ID" value="HHP04128.1"/>
    <property type="molecule type" value="Genomic_DNA"/>
</dbReference>
<dbReference type="PROSITE" id="PS50987">
    <property type="entry name" value="HTH_ARSR_2"/>
    <property type="match status" value="1"/>
</dbReference>
<dbReference type="NCBIfam" id="NF033788">
    <property type="entry name" value="HTH_metalloreg"/>
    <property type="match status" value="1"/>
</dbReference>
<dbReference type="InterPro" id="IPR036390">
    <property type="entry name" value="WH_DNA-bd_sf"/>
</dbReference>
<dbReference type="InterPro" id="IPR001845">
    <property type="entry name" value="HTH_ArsR_DNA-bd_dom"/>
</dbReference>
<keyword evidence="1" id="KW-0805">Transcription regulation</keyword>
<evidence type="ECO:0000259" key="4">
    <source>
        <dbReference type="PROSITE" id="PS50987"/>
    </source>
</evidence>
<keyword evidence="3" id="KW-0804">Transcription</keyword>
<reference evidence="5" key="1">
    <citation type="journal article" date="2020" name="mSystems">
        <title>Genome- and Community-Level Interaction Insights into Carbon Utilization and Element Cycling Functions of Hydrothermarchaeota in Hydrothermal Sediment.</title>
        <authorList>
            <person name="Zhou Z."/>
            <person name="Liu Y."/>
            <person name="Xu W."/>
            <person name="Pan J."/>
            <person name="Luo Z.H."/>
            <person name="Li M."/>
        </authorList>
    </citation>
    <scope>NUCLEOTIDE SEQUENCE [LARGE SCALE GENOMIC DNA]</scope>
    <source>
        <strain evidence="6">SpSt-1125</strain>
        <strain evidence="5">SpSt-8</strain>
    </source>
</reference>
<evidence type="ECO:0000313" key="5">
    <source>
        <dbReference type="EMBL" id="HGB25217.1"/>
    </source>
</evidence>
<accession>A0A7C3SNU5</accession>
<dbReference type="EMBL" id="DTIB01000090">
    <property type="protein sequence ID" value="HGB25217.1"/>
    <property type="molecule type" value="Genomic_DNA"/>
</dbReference>
<comment type="caution">
    <text evidence="5">The sequence shown here is derived from an EMBL/GenBank/DDBJ whole genome shotgun (WGS) entry which is preliminary data.</text>
</comment>
<evidence type="ECO:0000256" key="3">
    <source>
        <dbReference type="ARBA" id="ARBA00023163"/>
    </source>
</evidence>
<keyword evidence="2" id="KW-0238">DNA-binding</keyword>
<dbReference type="InterPro" id="IPR036388">
    <property type="entry name" value="WH-like_DNA-bd_sf"/>
</dbReference>
<dbReference type="Gene3D" id="1.10.10.10">
    <property type="entry name" value="Winged helix-like DNA-binding domain superfamily/Winged helix DNA-binding domain"/>
    <property type="match status" value="1"/>
</dbReference>
<evidence type="ECO:0000256" key="1">
    <source>
        <dbReference type="ARBA" id="ARBA00023015"/>
    </source>
</evidence>
<dbReference type="CDD" id="cd00090">
    <property type="entry name" value="HTH_ARSR"/>
    <property type="match status" value="1"/>
</dbReference>
<feature type="domain" description="HTH arsR-type" evidence="4">
    <location>
        <begin position="3"/>
        <end position="100"/>
    </location>
</feature>
<dbReference type="GO" id="GO:0003700">
    <property type="term" value="F:DNA-binding transcription factor activity"/>
    <property type="evidence" value="ECO:0007669"/>
    <property type="project" value="InterPro"/>
</dbReference>
<dbReference type="Pfam" id="PF01022">
    <property type="entry name" value="HTH_5"/>
    <property type="match status" value="1"/>
</dbReference>
<dbReference type="SUPFAM" id="SSF46785">
    <property type="entry name" value="Winged helix' DNA-binding domain"/>
    <property type="match status" value="1"/>
</dbReference>
<organism evidence="5">
    <name type="scientific">Thermofilum pendens</name>
    <dbReference type="NCBI Taxonomy" id="2269"/>
    <lineage>
        <taxon>Archaea</taxon>
        <taxon>Thermoproteota</taxon>
        <taxon>Thermoprotei</taxon>
        <taxon>Thermofilales</taxon>
        <taxon>Thermofilaceae</taxon>
        <taxon>Thermofilum</taxon>
    </lineage>
</organism>
<sequence>MSREVGVYKLQSKLCRFLSHPERLRITEVLGTGEKSVSELVELTGLPQPTVSRHLSMLAELGVVEAERKGRRVYYRLKYPEVLEASRILRGVLLKILEEKGRLSALVSAESD</sequence>
<dbReference type="InterPro" id="IPR011991">
    <property type="entry name" value="ArsR-like_HTH"/>
</dbReference>
<dbReference type="PANTHER" id="PTHR43132">
    <property type="entry name" value="ARSENICAL RESISTANCE OPERON REPRESSOR ARSR-RELATED"/>
    <property type="match status" value="1"/>
</dbReference>
<gene>
    <name evidence="6" type="ORF">ENM88_00060</name>
    <name evidence="5" type="ORF">ENV88_04120</name>
</gene>
<dbReference type="PRINTS" id="PR00778">
    <property type="entry name" value="HTHARSR"/>
</dbReference>
<name>A0A7C3SNU5_THEPE</name>
<dbReference type="SMART" id="SM00418">
    <property type="entry name" value="HTH_ARSR"/>
    <property type="match status" value="1"/>
</dbReference>
<evidence type="ECO:0000313" key="6">
    <source>
        <dbReference type="EMBL" id="HHP04128.1"/>
    </source>
</evidence>
<dbReference type="PANTHER" id="PTHR43132:SF2">
    <property type="entry name" value="ARSENICAL RESISTANCE OPERON REPRESSOR ARSR-RELATED"/>
    <property type="match status" value="1"/>
</dbReference>